<evidence type="ECO:0000313" key="11">
    <source>
        <dbReference type="Proteomes" id="UP000095544"/>
    </source>
</evidence>
<evidence type="ECO:0000256" key="2">
    <source>
        <dbReference type="ARBA" id="ARBA00022448"/>
    </source>
</evidence>
<keyword evidence="8" id="KW-0472">Membrane</keyword>
<keyword evidence="7" id="KW-1278">Translocase</keyword>
<dbReference type="PANTHER" id="PTHR43790">
    <property type="entry name" value="CARBOHYDRATE TRANSPORT ATP-BINDING PROTEIN MG119-RELATED"/>
    <property type="match status" value="1"/>
</dbReference>
<dbReference type="Pfam" id="PF00005">
    <property type="entry name" value="ABC_tran"/>
    <property type="match status" value="2"/>
</dbReference>
<gene>
    <name evidence="10" type="primary">rbsA_10</name>
    <name evidence="10" type="ORF">ERS852491_03505</name>
</gene>
<evidence type="ECO:0000256" key="6">
    <source>
        <dbReference type="ARBA" id="ARBA00022840"/>
    </source>
</evidence>
<dbReference type="CDD" id="cd03216">
    <property type="entry name" value="ABC_Carb_Monos_I"/>
    <property type="match status" value="1"/>
</dbReference>
<keyword evidence="4" id="KW-0677">Repeat</keyword>
<keyword evidence="2" id="KW-0813">Transport</keyword>
<dbReference type="AlphaFoldDB" id="A0A174IIV5"/>
<dbReference type="InterPro" id="IPR003439">
    <property type="entry name" value="ABC_transporter-like_ATP-bd"/>
</dbReference>
<evidence type="ECO:0000256" key="4">
    <source>
        <dbReference type="ARBA" id="ARBA00022737"/>
    </source>
</evidence>
<dbReference type="InterPro" id="IPR050107">
    <property type="entry name" value="ABC_carbohydrate_import_ATPase"/>
</dbReference>
<dbReference type="STRING" id="39482.ERS852491_03505"/>
<dbReference type="InterPro" id="IPR027417">
    <property type="entry name" value="P-loop_NTPase"/>
</dbReference>
<dbReference type="InterPro" id="IPR017871">
    <property type="entry name" value="ABC_transporter-like_CS"/>
</dbReference>
<evidence type="ECO:0000313" key="10">
    <source>
        <dbReference type="EMBL" id="CUO84915.1"/>
    </source>
</evidence>
<keyword evidence="10" id="KW-0378">Hydrolase</keyword>
<name>A0A174IIV5_9FIRM</name>
<dbReference type="FunFam" id="3.40.50.300:FF:000127">
    <property type="entry name" value="Ribose import ATP-binding protein RbsA"/>
    <property type="match status" value="1"/>
</dbReference>
<evidence type="ECO:0000256" key="5">
    <source>
        <dbReference type="ARBA" id="ARBA00022741"/>
    </source>
</evidence>
<dbReference type="OrthoDB" id="9771863at2"/>
<dbReference type="GO" id="GO:0005886">
    <property type="term" value="C:plasma membrane"/>
    <property type="evidence" value="ECO:0007669"/>
    <property type="project" value="UniProtKB-SubCell"/>
</dbReference>
<dbReference type="GO" id="GO:0005524">
    <property type="term" value="F:ATP binding"/>
    <property type="evidence" value="ECO:0007669"/>
    <property type="project" value="UniProtKB-KW"/>
</dbReference>
<protein>
    <submittedName>
        <fullName evidence="10">Ribose import ATP-binding protein RbsA</fullName>
        <ecNumber evidence="10">3.6.3.17</ecNumber>
    </submittedName>
</protein>
<dbReference type="RefSeq" id="WP_055154449.1">
    <property type="nucleotide sequence ID" value="NZ_CYZU01000038.1"/>
</dbReference>
<reference evidence="10 11" key="1">
    <citation type="submission" date="2015-09" db="EMBL/GenBank/DDBJ databases">
        <authorList>
            <consortium name="Pathogen Informatics"/>
        </authorList>
    </citation>
    <scope>NUCLEOTIDE SEQUENCE [LARGE SCALE GENOMIC DNA]</scope>
    <source>
        <strain evidence="10 11">2789STDY5834876</strain>
    </source>
</reference>
<dbReference type="PROSITE" id="PS50893">
    <property type="entry name" value="ABC_TRANSPORTER_2"/>
    <property type="match status" value="2"/>
</dbReference>
<dbReference type="SMART" id="SM00382">
    <property type="entry name" value="AAA"/>
    <property type="match status" value="2"/>
</dbReference>
<dbReference type="CDD" id="cd03215">
    <property type="entry name" value="ABC_Carb_Monos_II"/>
    <property type="match status" value="1"/>
</dbReference>
<keyword evidence="6 10" id="KW-0067">ATP-binding</keyword>
<keyword evidence="5" id="KW-0547">Nucleotide-binding</keyword>
<dbReference type="EMBL" id="CYZU01000038">
    <property type="protein sequence ID" value="CUO84915.1"/>
    <property type="molecule type" value="Genomic_DNA"/>
</dbReference>
<dbReference type="PANTHER" id="PTHR43790:SF9">
    <property type="entry name" value="GALACTOFURANOSE TRANSPORTER ATP-BINDING PROTEIN YTFR"/>
    <property type="match status" value="1"/>
</dbReference>
<dbReference type="PROSITE" id="PS00211">
    <property type="entry name" value="ABC_TRANSPORTER_1"/>
    <property type="match status" value="2"/>
</dbReference>
<dbReference type="EC" id="3.6.3.17" evidence="10"/>
<dbReference type="Proteomes" id="UP000095544">
    <property type="component" value="Unassembled WGS sequence"/>
</dbReference>
<dbReference type="InterPro" id="IPR003593">
    <property type="entry name" value="AAA+_ATPase"/>
</dbReference>
<accession>A0A174IIV5</accession>
<evidence type="ECO:0000256" key="8">
    <source>
        <dbReference type="ARBA" id="ARBA00023136"/>
    </source>
</evidence>
<evidence type="ECO:0000259" key="9">
    <source>
        <dbReference type="PROSITE" id="PS50893"/>
    </source>
</evidence>
<dbReference type="SUPFAM" id="SSF52540">
    <property type="entry name" value="P-loop containing nucleoside triphosphate hydrolases"/>
    <property type="match status" value="2"/>
</dbReference>
<sequence>MGFAVEMRHITKAFSGVKAIDDVSLQIEEGEIHALIGENGAGKSTLMNVLSGSFSHHTYEGEVLVGGNQVKLLSPDDANKAGIVMVHQELALIPEISVAENVFLGHMPGNHTGIDWKTVFKKAEEALKRLSLDIDVKSKVKYLSVGQQQLVEIAKAIMMGGRVLILDEPTAPLTDRETETLFRILKELKNEGITIIYISHRLEEIFKLTDSVSVMRDGKMIVTKKTSELTTDQLVSYMIGRELKNMYPDIETEKGDIILEILDYSVPHPEYDGKNIVNHVSMEFRRGEIVGISGLLGAGRTELMMAVTGGYRIPGKGKIKLNGREILFKCPKEAIRSGIGFVTEDRKGNGLIVDKSLCFNLTLAALDKVRTRRMLNPKKESSLTEKFIKDLGIKSAGMHNPVKSLSGGNQQKVVLAKWLATDPKILILDEPTRGVDVGAKYEIYTIMKELAKAGVAIIMISSDLPEVIGMSDRVYIMSEGNLTGELNKEMLTEENIMKYATNTVNEQR</sequence>
<feature type="domain" description="ABC transporter" evidence="9">
    <location>
        <begin position="5"/>
        <end position="242"/>
    </location>
</feature>
<evidence type="ECO:0000256" key="7">
    <source>
        <dbReference type="ARBA" id="ARBA00022967"/>
    </source>
</evidence>
<keyword evidence="3" id="KW-1003">Cell membrane</keyword>
<comment type="subcellular location">
    <subcellularLocation>
        <location evidence="1">Cell membrane</location>
        <topology evidence="1">Peripheral membrane protein</topology>
    </subcellularLocation>
</comment>
<evidence type="ECO:0000256" key="1">
    <source>
        <dbReference type="ARBA" id="ARBA00004202"/>
    </source>
</evidence>
<feature type="domain" description="ABC transporter" evidence="9">
    <location>
        <begin position="259"/>
        <end position="504"/>
    </location>
</feature>
<organism evidence="10 11">
    <name type="scientific">Faecalicatena contorta</name>
    <dbReference type="NCBI Taxonomy" id="39482"/>
    <lineage>
        <taxon>Bacteria</taxon>
        <taxon>Bacillati</taxon>
        <taxon>Bacillota</taxon>
        <taxon>Clostridia</taxon>
        <taxon>Lachnospirales</taxon>
        <taxon>Lachnospiraceae</taxon>
        <taxon>Faecalicatena</taxon>
    </lineage>
</organism>
<dbReference type="GO" id="GO:0016887">
    <property type="term" value="F:ATP hydrolysis activity"/>
    <property type="evidence" value="ECO:0007669"/>
    <property type="project" value="InterPro"/>
</dbReference>
<evidence type="ECO:0000256" key="3">
    <source>
        <dbReference type="ARBA" id="ARBA00022475"/>
    </source>
</evidence>
<proteinExistence type="predicted"/>
<dbReference type="Gene3D" id="3.40.50.300">
    <property type="entry name" value="P-loop containing nucleotide triphosphate hydrolases"/>
    <property type="match status" value="2"/>
</dbReference>